<organism evidence="1 2">
    <name type="scientific">Mycena maculata</name>
    <dbReference type="NCBI Taxonomy" id="230809"/>
    <lineage>
        <taxon>Eukaryota</taxon>
        <taxon>Fungi</taxon>
        <taxon>Dikarya</taxon>
        <taxon>Basidiomycota</taxon>
        <taxon>Agaricomycotina</taxon>
        <taxon>Agaricomycetes</taxon>
        <taxon>Agaricomycetidae</taxon>
        <taxon>Agaricales</taxon>
        <taxon>Marasmiineae</taxon>
        <taxon>Mycenaceae</taxon>
        <taxon>Mycena</taxon>
    </lineage>
</organism>
<reference evidence="1" key="1">
    <citation type="submission" date="2023-03" db="EMBL/GenBank/DDBJ databases">
        <title>Massive genome expansion in bonnet fungi (Mycena s.s.) driven by repeated elements and novel gene families across ecological guilds.</title>
        <authorList>
            <consortium name="Lawrence Berkeley National Laboratory"/>
            <person name="Harder C.B."/>
            <person name="Miyauchi S."/>
            <person name="Viragh M."/>
            <person name="Kuo A."/>
            <person name="Thoen E."/>
            <person name="Andreopoulos B."/>
            <person name="Lu D."/>
            <person name="Skrede I."/>
            <person name="Drula E."/>
            <person name="Henrissat B."/>
            <person name="Morin E."/>
            <person name="Kohler A."/>
            <person name="Barry K."/>
            <person name="LaButti K."/>
            <person name="Morin E."/>
            <person name="Salamov A."/>
            <person name="Lipzen A."/>
            <person name="Mereny Z."/>
            <person name="Hegedus B."/>
            <person name="Baldrian P."/>
            <person name="Stursova M."/>
            <person name="Weitz H."/>
            <person name="Taylor A."/>
            <person name="Grigoriev I.V."/>
            <person name="Nagy L.G."/>
            <person name="Martin F."/>
            <person name="Kauserud H."/>
        </authorList>
    </citation>
    <scope>NUCLEOTIDE SEQUENCE</scope>
    <source>
        <strain evidence="1">CBHHK188m</strain>
    </source>
</reference>
<dbReference type="GO" id="GO:0016705">
    <property type="term" value="F:oxidoreductase activity, acting on paired donors, with incorporation or reduction of molecular oxygen"/>
    <property type="evidence" value="ECO:0007669"/>
    <property type="project" value="InterPro"/>
</dbReference>
<protein>
    <recommendedName>
        <fullName evidence="3">Cytochrome P450</fullName>
    </recommendedName>
</protein>
<proteinExistence type="predicted"/>
<dbReference type="EMBL" id="JARJLG010000211">
    <property type="protein sequence ID" value="KAJ7727545.1"/>
    <property type="molecule type" value="Genomic_DNA"/>
</dbReference>
<dbReference type="Gene3D" id="1.10.630.10">
    <property type="entry name" value="Cytochrome P450"/>
    <property type="match status" value="1"/>
</dbReference>
<dbReference type="Pfam" id="PF00067">
    <property type="entry name" value="p450"/>
    <property type="match status" value="1"/>
</dbReference>
<dbReference type="GO" id="GO:0005506">
    <property type="term" value="F:iron ion binding"/>
    <property type="evidence" value="ECO:0007669"/>
    <property type="project" value="InterPro"/>
</dbReference>
<keyword evidence="2" id="KW-1185">Reference proteome</keyword>
<sequence>MDRISMELLKEAHADLESGVNEQGRLALASVKYLQSDSGKPEDERRRCRCSAPHVLCRRTRDHEDRLRAELQTVGTDTPGLDALNALPFLENVVRESMHVYGPVVSTNRMAMADDVLPLETPYIDTRGVRHHSIAPDRWDAIPEAKAEMNALIFTLVRAFEFKLTGPAAHVKGSMNPAQRPVFASEPEKGNRFSMLVRRVLG</sequence>
<evidence type="ECO:0008006" key="3">
    <source>
        <dbReference type="Google" id="ProtNLM"/>
    </source>
</evidence>
<dbReference type="GO" id="GO:0004497">
    <property type="term" value="F:monooxygenase activity"/>
    <property type="evidence" value="ECO:0007669"/>
    <property type="project" value="InterPro"/>
</dbReference>
<comment type="caution">
    <text evidence="1">The sequence shown here is derived from an EMBL/GenBank/DDBJ whole genome shotgun (WGS) entry which is preliminary data.</text>
</comment>
<dbReference type="InterPro" id="IPR036396">
    <property type="entry name" value="Cyt_P450_sf"/>
</dbReference>
<dbReference type="GO" id="GO:0020037">
    <property type="term" value="F:heme binding"/>
    <property type="evidence" value="ECO:0007669"/>
    <property type="project" value="InterPro"/>
</dbReference>
<name>A0AAD7HSW0_9AGAR</name>
<gene>
    <name evidence="1" type="ORF">DFH07DRAFT_970157</name>
</gene>
<dbReference type="SUPFAM" id="SSF48264">
    <property type="entry name" value="Cytochrome P450"/>
    <property type="match status" value="1"/>
</dbReference>
<dbReference type="Proteomes" id="UP001215280">
    <property type="component" value="Unassembled WGS sequence"/>
</dbReference>
<accession>A0AAD7HSW0</accession>
<evidence type="ECO:0000313" key="2">
    <source>
        <dbReference type="Proteomes" id="UP001215280"/>
    </source>
</evidence>
<dbReference type="AlphaFoldDB" id="A0AAD7HSW0"/>
<evidence type="ECO:0000313" key="1">
    <source>
        <dbReference type="EMBL" id="KAJ7727545.1"/>
    </source>
</evidence>
<dbReference type="InterPro" id="IPR001128">
    <property type="entry name" value="Cyt_P450"/>
</dbReference>